<feature type="region of interest" description="Disordered" evidence="1">
    <location>
        <begin position="249"/>
        <end position="374"/>
    </location>
</feature>
<dbReference type="EMBL" id="NHYE01000644">
    <property type="protein sequence ID" value="PPR04266.1"/>
    <property type="molecule type" value="Genomic_DNA"/>
</dbReference>
<feature type="non-terminal residue" evidence="3">
    <location>
        <position position="1"/>
    </location>
</feature>
<feature type="compositionally biased region" description="Acidic residues" evidence="1">
    <location>
        <begin position="361"/>
        <end position="373"/>
    </location>
</feature>
<feature type="compositionally biased region" description="Acidic residues" evidence="1">
    <location>
        <begin position="1419"/>
        <end position="1445"/>
    </location>
</feature>
<feature type="compositionally biased region" description="Pro residues" evidence="1">
    <location>
        <begin position="289"/>
        <end position="303"/>
    </location>
</feature>
<feature type="compositionally biased region" description="Low complexity" evidence="1">
    <location>
        <begin position="3464"/>
        <end position="3473"/>
    </location>
</feature>
<feature type="compositionally biased region" description="Polar residues" evidence="1">
    <location>
        <begin position="3406"/>
        <end position="3422"/>
    </location>
</feature>
<feature type="compositionally biased region" description="Low complexity" evidence="1">
    <location>
        <begin position="1390"/>
        <end position="1412"/>
    </location>
</feature>
<feature type="region of interest" description="Disordered" evidence="1">
    <location>
        <begin position="3448"/>
        <end position="3480"/>
    </location>
</feature>
<feature type="region of interest" description="Disordered" evidence="1">
    <location>
        <begin position="2363"/>
        <end position="2413"/>
    </location>
</feature>
<feature type="domain" description="Prolyl 4-hydroxylase alpha subunit Fe(2+) 2OG dioxygenase" evidence="2">
    <location>
        <begin position="2562"/>
        <end position="2648"/>
    </location>
</feature>
<feature type="compositionally biased region" description="Low complexity" evidence="1">
    <location>
        <begin position="1043"/>
        <end position="1052"/>
    </location>
</feature>
<feature type="compositionally biased region" description="Acidic residues" evidence="1">
    <location>
        <begin position="318"/>
        <end position="346"/>
    </location>
</feature>
<dbReference type="OrthoDB" id="3266192at2759"/>
<evidence type="ECO:0000313" key="4">
    <source>
        <dbReference type="Proteomes" id="UP000284706"/>
    </source>
</evidence>
<dbReference type="PANTHER" id="PTHR33099:SF7">
    <property type="entry name" value="MYND-TYPE DOMAIN-CONTAINING PROTEIN"/>
    <property type="match status" value="1"/>
</dbReference>
<feature type="compositionally biased region" description="Low complexity" evidence="1">
    <location>
        <begin position="4410"/>
        <end position="4428"/>
    </location>
</feature>
<feature type="domain" description="Prolyl 4-hydroxylase alpha subunit Fe(2+) 2OG dioxygenase" evidence="2">
    <location>
        <begin position="1577"/>
        <end position="1663"/>
    </location>
</feature>
<dbReference type="InParanoid" id="A0A409YMM8"/>
<evidence type="ECO:0000259" key="2">
    <source>
        <dbReference type="Pfam" id="PF13640"/>
    </source>
</evidence>
<dbReference type="Pfam" id="PF13640">
    <property type="entry name" value="2OG-FeII_Oxy_3"/>
    <property type="match status" value="4"/>
</dbReference>
<evidence type="ECO:0000313" key="3">
    <source>
        <dbReference type="EMBL" id="PPR04266.1"/>
    </source>
</evidence>
<protein>
    <recommendedName>
        <fullName evidence="2">Prolyl 4-hydroxylase alpha subunit Fe(2+) 2OG dioxygenase domain-containing protein</fullName>
    </recommendedName>
</protein>
<dbReference type="PANTHER" id="PTHR33099">
    <property type="entry name" value="FE2OG DIOXYGENASE DOMAIN-CONTAINING PROTEIN"/>
    <property type="match status" value="1"/>
</dbReference>
<accession>A0A409YMM8</accession>
<feature type="region of interest" description="Disordered" evidence="1">
    <location>
        <begin position="3390"/>
        <end position="3425"/>
    </location>
</feature>
<feature type="compositionally biased region" description="Polar residues" evidence="1">
    <location>
        <begin position="249"/>
        <end position="286"/>
    </location>
</feature>
<sequence>FNRGTLVDGPLINQNPYGYRFDGFRDPQTLQKSSNVDRIIELVAQAISIPALEICRNFFNDIIDMKTYQKFPPSVKFEKIYQPLIPQLLKLLAKRQLAISTPPFLDFFQVMIGLYLKDVLGARFCRRPPLRRVGCGCDDCKMLDAFIPNAANSQTTFWLAQGRRTHLQRRLDSARDICSHATVQRGSPHGLQVTKLPEVWESSSWPARQNAAKLFLASIGPEPVIAQIMGPRFEDVQRAVEGVTPFASPKTTITFSSTTNAGSSQGPQLSGVNPSSATQQKSSGAPSITAPPVPNIRAAPPPVAGQKRKHSRDMSSAGEEEPSERDSEMLEETFTPDELASGEETDAEVHDAIEGGQQDETGGDSEGDGECSDQSEKMVIEGVEGAEVEGDDAATSEVLEGEDLQEDLQYVLDEENFDFTGSFYHASLLTSTPNPCLRIGDLGVIGLPLSERDAQAVISSATLAPFGHGERTVIDKFVRDTWEIEPTKISFDNPHWESFVNSIVLKEVCKSLGVTTGDHAPRLELYKLLLYEAGSHFLPHQDTQKADGMFATVIIILPSGYTGGQVVVSRSTTSKTIDFSASSTTSTALLAWYTDVKHEVKEVTSGYRLALSYNLIQDSSKDIPLPVPSNMDVAADLLRRILMKWKEGRYAEHQCCNLVAFLLDHQYSTSNLRKGLKTLKGVDAHRVVFVRSVAEEFGFKVGLASLKHNVSGAADDDGCDYYARQRRCYSEEEESEGRNTPSMAEVGDESTELSGFVDLKGNVLLPIKKLSISPEELVPKEPFEDQRPDKTDYEGYMGNGAGQLDYWYHRTVLVIIPESNVDEICFSAEGVSYAMRKLKASSAVPPTESDLNWMDRILEKGNTLKKEQVIELLDYALEWQDLTRWKKIVKLGSCSLQAAGFDTILKAWQLFSFEDVRVSFEEMLARSTEFQGRLEFLFKCLSMASPKNIEIVFVWYQKEANKIFSSYRRGVAEDVPIILSVIKMSGLRYFKNTLMAKLLRCGTYPFWMAFIKALRQDRDVILDQEHDRPRSPEQVPAAPSKPPSSSAPTAAQAPGVNEVDTLMKQFLQAAVSNLSCSSSISAQTVMEVVGEACVISDMDTCQKVFTELLDSKRGFQSRQSYSALIPRLVKFLTDIQLSLLTAPFVDLFQALIGLYLRDVLGQKHVKRPPLRKVGCGCADCKVVDAMMMDTNKSTVTLRVLQARRTHLERWLASARDICTCTTIRSGSPFALQVTKLPAVMVSSTWASRQRDAKAFLTSIGPDEIISQIMGPRYGDVQKALEGMAAFSSPKTTIPGAPTAATSSTGWPPLSSVQVSHAMRLVETPIAPAIPRKVAGRKRKSLVQLGPLNTSLSAFPFWLGILPIPLPKTSSLLWNLSMITLIHPLASTQPSSSTGSGAALTTSGATPSSASGSNALEDTQLNDEDDEDDDAEEDAEESDEDDEEYGSDVSDGGDLQSELQAALDDTNFSFTGTFYHASLLTTSPNPCLQISGLGIVGLPLSERDAKSIISCATLAPFGHGERTVVDKSVRDTWEIEPARVTFINPQWEAYVKSTVISEVCKSLGVKIGRNPPRLELYKLLLYEQGSHFLPHQDTQKANGMFATVIIILPSAYTGGQVVVSHASTTQTLDFSANSLLSTALLAWYTDVKHEVKEITSGYRLALSYNLIHDSPTGNDPCPGLPEMDSAVVGLRRVLRKWKTNKYSSDRKLIAYILKHEYSAFNLHHGVKGLKGVDAHRVTFLRTAAEELGFVVGLGSLEHKLTGAGDDDGGDYYRRGRYDCYDDYDDDREGTPGMLEVYETSTKITGLVDLDGKTLISVGEIDVGSKELIPKKPFEDASPDETEYEGYMGNGAGQLEYWYRRTVLVIMPKDKIDDVCFAVEGVSYAYRKLKESTAVPPTQVDRQWAGRLMSKDGSLNKEYIVTLLDYALKWRDLAMWKNIMKLRSCSLQFVGAPKLIRSWREFSFDEVRVSFEEILARSTELPERMVFLFQVKAQLDSAEGDNSAVLAWYQKELQKILSSYNKAAVTDIPTLVNIIRNVGLDSFRNSIMPNLLKAQGNYEFWLALFKALQESRHVIVAQEIQRHQQSELAAGADVPATSGAEVQAPVQAEGQRAEALDGLIKETLQAAALGWAGVPTNHYYHSYYRNPATLKSKVDRILELVEAALVISDLDICRNLFADMIKSNDQSKSKFDDVYIPLVPRLRDLLTKKQISLCSPPFVDLFQVLIGIYLRDILGKKHHQRAPFRKIGCGCQDCNGLDRFILDPKMPSVQFRLVQARRTHLEHRLLNARDICTYTTIRSGSPHALHVTKLPDIVQAAAWPGKQQAAKTFLASFGGDAVVAQIMGSRFQEVQQAVAGITPFGSARSTISSAPTASGPSARPAQPASTATSSNAQPPAVATTSLHPPPARAGPPQVAGTKHLLEPYMTSSQAEAIGLLAEPDLQDELKNALDDKNFSFSGTFYHASLLPHVPNPCLQISGLGLIGLPLNEREAQHIISSATLAPFGHGERTVVDKAVRDTWEVEPNRVTFANPEWEAYLKSTVVTEVCKSLGVMVGNHPPKLELYKLLLYETGSHFLPHQDTQKANGMFATVIIILPSTYTGGQVVVSHDSTTKTIDFAPNSLLSTALLAWYTDVKHEVKEVTSGYRLALSYNLIHDNSSDPCPALPQMDDSVIALRRILQKWKDGVYEAAPDRQMIAYVLQHQYSTANLRDGLKSLKGVDAHRATFLRPVAEQLGFRVGLGSLAHKVSGCGDDLGDDYYRRRYGDRESTTPKMLEVIGTSTRITGLVDLDGRPLIDVNEVFVESTELIPKDPFKGTNPDKKKYEGYLGNGAGQLDHWYHRTVLLLMPEARIEDICFCVEGSAYAYKKLKESSSVPPTQADLLWADRLMQTETAKKDKKRRSSAKKEDSLTKDHVVTLMDYAMRWKDLARWKDVMNLKACSLEAIGNDALLRAWDIFSFDEVHVTFEKFLEGSYGYAENIEFLLAVRAKAVAEENQVVLAWYAHGMYKILSSFRSYTTYARPKNVPTIVKLIQVIGIPLFKDLLERSLFEKGDRYEFCIALVKYLRENRQTILCLDQSSSSGSAASAANTGKLLSEAAALEDLILRCLQAAVPGWSNVYIDMFEKYLARSRPEMKLSLAKPKVDRILQIVEEAIYLQNLDICCALFSDVLQASTKSSTIFDEVYGPLLPRLRELLDSNQIQLSASPFVDFFQAIIGLYLRDVLGKKMRNTARLRRIGCGCADCIKLDRFISDSTDAQTSFYVSEDQCDHLEERLRRASDICTYAIVRSEYRDTLEVTKVPEVAHPQQWPVRQEAARKFLSSLGPDDFIAQVMGSRFKEVERALEGIRAYRAVKTTVDLTSPASTLFEFESTNASCWGKAKTRRAGFPTHMDITSLLNTPKRSTPRGGTPHNASLSNMDTTPLQSSPADAHEVSAQLLADHDTVMEAEPTTMAPLEESHSTPAESPQPSEITEGTSEGEIGRGNEDVDEDMASELSAGDDLQDDLEEALDDQNFTFNGTFYHAGLLTTAPNPCLEISGLGLIGLPLSERDAQAIISSAKLAPFGHGERTVVDKTVRDTWEVDPAKVSFTNPHWELYLKSTVVHEVCKTLGVPIGNHPPKLELHKLLLYEKGSHFLPHQDTQKANGMFATVVIVLPSPYTGGEVVVSHASTTKTIDFAPNSLLSTAILAWYTDVKHEVKEITKGYRLALSYNLIHQASSTSIPRANGPSMEDAVAPLRHILSKWKAGKYRDDTIRNLIAYLLDHEYSGVDLKAGFKALKGLDAQRVSIVRPLAEELGFKIGLANLEHNVKGDAEDYGDGYYRRGRYDEDVGSSGVPGMLEVTDTTTTITDLVDLDGKPLVPAGEIILGEEELIPRDPFDGKEPDDEDYEGYTGNEAGQLEYWYHRTVLVLMPENKLDDVCYSIKGIPYGLQKLQECDSIPATVAARQWANRLLKNDGHRLTRDHIVTLLNYALKWPDLAIWKDVLKLRTCSLQVINVSLFLKSWEIFSFENVRVSFEELLARSTQLKERMDFIHTIRSSASPDNQGQVLPWCQKEFDKVLSSYTTASVEDIPTLIAVIRVAGLEPFKKTVMPNLLKKDDNFDFWIAFMKSLRQNREVLLEEANRNPIQKSAEITVDSTKEDSEQIAALSSQQSDTLDLLVRQCLQAATSRWSAPPPAPAHSYYARPTQSKTYTVSRIIQIVEEALSIQDLDICRSLFADTIALPGDITSKFEEIFIPLITRLRPLLDKKKQDITSSPFVDFFQVLIGLYLKEVLVHKAHKNPRLRKLGCGCEDCLKLDAFILDPKSSTTTFRLVQTRRSHLEHRLIGAQDLCSFDTIRTGSPHGLQITKHRKVIQASTWEGRQKVAKDFLASIGPESVISQIMGARYPEVKRAIMGIAPFGSGKNATASVLQSEPTNASHTANSSASSSANQSHCPESSANPPLPKHESSQLAGKKRKNMVQLGPVIDLTEDD</sequence>
<evidence type="ECO:0000256" key="1">
    <source>
        <dbReference type="SAM" id="MobiDB-lite"/>
    </source>
</evidence>
<reference evidence="3 4" key="1">
    <citation type="journal article" date="2018" name="Evol. Lett.">
        <title>Horizontal gene cluster transfer increased hallucinogenic mushroom diversity.</title>
        <authorList>
            <person name="Reynolds H.T."/>
            <person name="Vijayakumar V."/>
            <person name="Gluck-Thaler E."/>
            <person name="Korotkin H.B."/>
            <person name="Matheny P.B."/>
            <person name="Slot J.C."/>
        </authorList>
    </citation>
    <scope>NUCLEOTIDE SEQUENCE [LARGE SCALE GENOMIC DNA]</scope>
    <source>
        <strain evidence="3 4">SRW20</strain>
    </source>
</reference>
<dbReference type="InterPro" id="IPR044862">
    <property type="entry name" value="Pro_4_hyd_alph_FE2OG_OXY"/>
</dbReference>
<feature type="region of interest" description="Disordered" evidence="1">
    <location>
        <begin position="1386"/>
        <end position="1453"/>
    </location>
</feature>
<feature type="compositionally biased region" description="Polar residues" evidence="1">
    <location>
        <begin position="2363"/>
        <end position="2373"/>
    </location>
</feature>
<keyword evidence="4" id="KW-1185">Reference proteome</keyword>
<dbReference type="Gene3D" id="2.60.120.620">
    <property type="entry name" value="q2cbj1_9rhob like domain"/>
    <property type="match status" value="4"/>
</dbReference>
<feature type="region of interest" description="Disordered" evidence="1">
    <location>
        <begin position="4402"/>
        <end position="4467"/>
    </location>
</feature>
<gene>
    <name evidence="3" type="ORF">CVT26_004056</name>
</gene>
<dbReference type="Proteomes" id="UP000284706">
    <property type="component" value="Unassembled WGS sequence"/>
</dbReference>
<proteinExistence type="predicted"/>
<feature type="compositionally biased region" description="Polar residues" evidence="1">
    <location>
        <begin position="2381"/>
        <end position="2400"/>
    </location>
</feature>
<organism evidence="3 4">
    <name type="scientific">Gymnopilus dilepis</name>
    <dbReference type="NCBI Taxonomy" id="231916"/>
    <lineage>
        <taxon>Eukaryota</taxon>
        <taxon>Fungi</taxon>
        <taxon>Dikarya</taxon>
        <taxon>Basidiomycota</taxon>
        <taxon>Agaricomycotina</taxon>
        <taxon>Agaricomycetes</taxon>
        <taxon>Agaricomycetidae</taxon>
        <taxon>Agaricales</taxon>
        <taxon>Agaricineae</taxon>
        <taxon>Hymenogastraceae</taxon>
        <taxon>Gymnopilus</taxon>
    </lineage>
</organism>
<feature type="region of interest" description="Disordered" evidence="1">
    <location>
        <begin position="1026"/>
        <end position="1052"/>
    </location>
</feature>
<comment type="caution">
    <text evidence="3">The sequence shown here is derived from an EMBL/GenBank/DDBJ whole genome shotgun (WGS) entry which is preliminary data.</text>
</comment>
<feature type="domain" description="Prolyl 4-hydroxylase alpha subunit Fe(2+) 2OG dioxygenase" evidence="2">
    <location>
        <begin position="3620"/>
        <end position="3705"/>
    </location>
</feature>
<name>A0A409YMM8_9AGAR</name>
<feature type="domain" description="Prolyl 4-hydroxylase alpha subunit Fe(2+) 2OG dioxygenase" evidence="2">
    <location>
        <begin position="527"/>
        <end position="613"/>
    </location>
</feature>